<dbReference type="PROSITE" id="PS51184">
    <property type="entry name" value="JMJC"/>
    <property type="match status" value="1"/>
</dbReference>
<feature type="compositionally biased region" description="Low complexity" evidence="5">
    <location>
        <begin position="1014"/>
        <end position="1025"/>
    </location>
</feature>
<dbReference type="SMART" id="SM00558">
    <property type="entry name" value="JmjC"/>
    <property type="match status" value="1"/>
</dbReference>
<reference evidence="8 9" key="1">
    <citation type="journal article" date="2020" name="Nat. Food">
        <title>A phased Vanilla planifolia genome enables genetic improvement of flavour and production.</title>
        <authorList>
            <person name="Hasing T."/>
            <person name="Tang H."/>
            <person name="Brym M."/>
            <person name="Khazi F."/>
            <person name="Huang T."/>
            <person name="Chambers A.H."/>
        </authorList>
    </citation>
    <scope>NUCLEOTIDE SEQUENCE [LARGE SCALE GENOMIC DNA]</scope>
    <source>
        <tissue evidence="8">Leaf</tissue>
    </source>
</reference>
<comment type="subcellular location">
    <subcellularLocation>
        <location evidence="1">Nucleus</location>
    </subcellularLocation>
</comment>
<dbReference type="Gene3D" id="3.30.160.360">
    <property type="match status" value="1"/>
</dbReference>
<accession>A0A835R9M7</accession>
<dbReference type="InterPro" id="IPR003888">
    <property type="entry name" value="FYrich_N"/>
</dbReference>
<dbReference type="PROSITE" id="PS51183">
    <property type="entry name" value="JMJN"/>
    <property type="match status" value="1"/>
</dbReference>
<dbReference type="SMART" id="SM00541">
    <property type="entry name" value="FYRN"/>
    <property type="match status" value="1"/>
</dbReference>
<comment type="caution">
    <text evidence="8">The sequence shown here is derived from an EMBL/GenBank/DDBJ whole genome shotgun (WGS) entry which is preliminary data.</text>
</comment>
<name>A0A835R9M7_VANPL</name>
<dbReference type="PANTHER" id="PTHR10694:SF113">
    <property type="entry name" value="PROTEIN JUMONJI"/>
    <property type="match status" value="1"/>
</dbReference>
<dbReference type="Pfam" id="PF02928">
    <property type="entry name" value="zf-C5HC2"/>
    <property type="match status" value="1"/>
</dbReference>
<dbReference type="OrthoDB" id="1678912at2759"/>
<organism evidence="8 9">
    <name type="scientific">Vanilla planifolia</name>
    <name type="common">Vanilla</name>
    <dbReference type="NCBI Taxonomy" id="51239"/>
    <lineage>
        <taxon>Eukaryota</taxon>
        <taxon>Viridiplantae</taxon>
        <taxon>Streptophyta</taxon>
        <taxon>Embryophyta</taxon>
        <taxon>Tracheophyta</taxon>
        <taxon>Spermatophyta</taxon>
        <taxon>Magnoliopsida</taxon>
        <taxon>Liliopsida</taxon>
        <taxon>Asparagales</taxon>
        <taxon>Orchidaceae</taxon>
        <taxon>Vanilloideae</taxon>
        <taxon>Vanilleae</taxon>
        <taxon>Vanilla</taxon>
    </lineage>
</organism>
<dbReference type="SMART" id="SM00545">
    <property type="entry name" value="JmjN"/>
    <property type="match status" value="1"/>
</dbReference>
<dbReference type="Proteomes" id="UP000639772">
    <property type="component" value="Unassembled WGS sequence"/>
</dbReference>
<dbReference type="EMBL" id="JADCNM010000004">
    <property type="protein sequence ID" value="KAG0486328.1"/>
    <property type="molecule type" value="Genomic_DNA"/>
</dbReference>
<keyword evidence="3" id="KW-0408">Iron</keyword>
<gene>
    <name evidence="8" type="ORF">HPP92_008423</name>
</gene>
<feature type="domain" description="JmjC" evidence="7">
    <location>
        <begin position="330"/>
        <end position="496"/>
    </location>
</feature>
<evidence type="ECO:0000256" key="3">
    <source>
        <dbReference type="ARBA" id="ARBA00023004"/>
    </source>
</evidence>
<keyword evidence="4" id="KW-0539">Nucleus</keyword>
<feature type="compositionally biased region" description="Polar residues" evidence="5">
    <location>
        <begin position="689"/>
        <end position="700"/>
    </location>
</feature>
<dbReference type="Gene3D" id="2.60.120.650">
    <property type="entry name" value="Cupin"/>
    <property type="match status" value="1"/>
</dbReference>
<evidence type="ECO:0008006" key="10">
    <source>
        <dbReference type="Google" id="ProtNLM"/>
    </source>
</evidence>
<dbReference type="GO" id="GO:0000785">
    <property type="term" value="C:chromatin"/>
    <property type="evidence" value="ECO:0007669"/>
    <property type="project" value="TreeGrafter"/>
</dbReference>
<feature type="domain" description="JmjN" evidence="6">
    <location>
        <begin position="125"/>
        <end position="166"/>
    </location>
</feature>
<dbReference type="PANTHER" id="PTHR10694">
    <property type="entry name" value="LYSINE-SPECIFIC DEMETHYLASE"/>
    <property type="match status" value="1"/>
</dbReference>
<dbReference type="SUPFAM" id="SSF51197">
    <property type="entry name" value="Clavaminate synthase-like"/>
    <property type="match status" value="1"/>
</dbReference>
<evidence type="ECO:0000256" key="1">
    <source>
        <dbReference type="ARBA" id="ARBA00004123"/>
    </source>
</evidence>
<dbReference type="GO" id="GO:0005634">
    <property type="term" value="C:nucleus"/>
    <property type="evidence" value="ECO:0007669"/>
    <property type="project" value="UniProtKB-SubCell"/>
</dbReference>
<dbReference type="PROSITE" id="PS51542">
    <property type="entry name" value="FYRN"/>
    <property type="match status" value="1"/>
</dbReference>
<keyword evidence="2" id="KW-0560">Oxidoreductase</keyword>
<feature type="region of interest" description="Disordered" evidence="5">
    <location>
        <begin position="769"/>
        <end position="788"/>
    </location>
</feature>
<evidence type="ECO:0000259" key="6">
    <source>
        <dbReference type="PROSITE" id="PS51183"/>
    </source>
</evidence>
<dbReference type="Pfam" id="PF02373">
    <property type="entry name" value="JmjC"/>
    <property type="match status" value="1"/>
</dbReference>
<protein>
    <recommendedName>
        <fullName evidence="10">Lysine-specific demethylase JMJ16</fullName>
    </recommendedName>
</protein>
<dbReference type="GO" id="GO:0034647">
    <property type="term" value="F:histone H3K4me/H3K4me2/H3K4me3 demethylase activity"/>
    <property type="evidence" value="ECO:0007669"/>
    <property type="project" value="TreeGrafter"/>
</dbReference>
<dbReference type="PROSITE" id="PS51543">
    <property type="entry name" value="FYRC"/>
    <property type="match status" value="1"/>
</dbReference>
<dbReference type="InterPro" id="IPR003889">
    <property type="entry name" value="FYrich_C"/>
</dbReference>
<dbReference type="Pfam" id="PF02375">
    <property type="entry name" value="JmjN"/>
    <property type="match status" value="1"/>
</dbReference>
<evidence type="ECO:0000256" key="4">
    <source>
        <dbReference type="ARBA" id="ARBA00023242"/>
    </source>
</evidence>
<evidence type="ECO:0000313" key="8">
    <source>
        <dbReference type="EMBL" id="KAG0486328.1"/>
    </source>
</evidence>
<evidence type="ECO:0000313" key="9">
    <source>
        <dbReference type="Proteomes" id="UP000639772"/>
    </source>
</evidence>
<dbReference type="Pfam" id="PF05964">
    <property type="entry name" value="FYRN"/>
    <property type="match status" value="1"/>
</dbReference>
<evidence type="ECO:0000256" key="2">
    <source>
        <dbReference type="ARBA" id="ARBA00023002"/>
    </source>
</evidence>
<feature type="region of interest" description="Disordered" evidence="5">
    <location>
        <begin position="666"/>
        <end position="700"/>
    </location>
</feature>
<dbReference type="InterPro" id="IPR003347">
    <property type="entry name" value="JmjC_dom"/>
</dbReference>
<proteinExistence type="predicted"/>
<dbReference type="SMART" id="SM00542">
    <property type="entry name" value="FYRC"/>
    <property type="match status" value="1"/>
</dbReference>
<sequence>MERKREYDIKRDKMFTECIMASVKDETDGIPSVPPGFVSFKSFTLQRVQDCSLVTTFGNESEKIKMDCEDGTTDVMKLRKSLRHRPWVNYCQHDTSSGDEELDSELADQDALSVHSVPKRVIHGCAERENCQKEFKDTLKYIANIHPKVEPYGICRIVPPPSWKPTCPLKEKHVWEGSTFTTRIQRIDKLQNRDSLKNESKNNSLMRKRRKLLKLRTSSRENDINISEISDAGSYSQRFGFVQGPDFSLESFQKYADYFKEQYFRNGTNSNVSENLEPSLENIEGEYWRIVEHPTEEIEVLYGADLETGVFGSGFSKASSCSPDSDSVECYVKSGWNLNNVPRLPGSVLAFESGEISGVLVPWLYIGMCFSSFCWHVEDHHLYSVNYLHWGAPKIWYGVPGREALNLETAMKKHLTDLFEEQPNLLHKLVTQFSPSILKLESVPVYRCIQRPGEFVLTFPRAYHAGFNCGFNCAEAVNVAPVDWLPHGQNAVELYREQMRRTTISHDNLLLGAARETVRALWSILFLKKDTFENCVWKATSGPGGVLAKSLKARVELEKVRRQYLSSCQFRKMDSAFDADFERECFICHYDLHLSAAACPCSPDKFTCLVHAKHLCSCDWKTRFFLFRYEITELNILIDAVGGKLSAVHKWGVQDLKLSLSSYVNKDKPSDSKSSDQACSDTKKGSDEVGSSQDYSVSSKNTISMQGGKASVLQSSVVSKARAKAFAVESTTAITNLDMPCQKRKTAFLPIAKDPDGQDNSLLKIKQHQNLQEMNGSDGRISEESTKDTTRAQSSAITEYHASCSSSKPEIKLQTELVSGVSTLDTNIMTSKDGLPFNISDKRDQIMPPNLRKRKLSAGEDACNAMITNDREKICNSQKKQIPVPPRTCTTVVDQQRVEEQDDLEHADFHCQSPLEPREQGKGEACPNHFSDIPNQSIIVPSGQRSSSHNNLVNVSIERHSLNFLATKEVSECGSKSSDNDHTQQCHKISISNDDKNAGQVDDSDSSDNKSDSGKSVATSSSSLSTGVRQNHMQKGPRIKKALQRIDCNVELLECGYVLSGSLWCTSQTIFPKGYRSRVRYWSIIDPSQTCFYVSEILDAGLLRPLFMVKLEQNSSEVFFHICATKCWDMVRERVNYEIKRMHNLGRVNLPSLQPPGSIDGLEMFGLTSQTIIQAIKAINQNPVRSDYWQMRTQIPNQSDSGDQRPALNNEMNRGLFNSLLAGTNSALRDLFKRANSEELHALCTILSINEPGMKHALLELIKEENRSRLGFQI</sequence>
<feature type="region of interest" description="Disordered" evidence="5">
    <location>
        <begin position="990"/>
        <end position="1036"/>
    </location>
</feature>
<dbReference type="InterPro" id="IPR004198">
    <property type="entry name" value="Znf_C5HC2"/>
</dbReference>
<dbReference type="GO" id="GO:0010468">
    <property type="term" value="P:regulation of gene expression"/>
    <property type="evidence" value="ECO:0007669"/>
    <property type="project" value="TreeGrafter"/>
</dbReference>
<dbReference type="Pfam" id="PF05965">
    <property type="entry name" value="FYRC"/>
    <property type="match status" value="1"/>
</dbReference>
<evidence type="ECO:0000256" key="5">
    <source>
        <dbReference type="SAM" id="MobiDB-lite"/>
    </source>
</evidence>
<dbReference type="AlphaFoldDB" id="A0A835R9M7"/>
<dbReference type="InterPro" id="IPR003349">
    <property type="entry name" value="JmjN"/>
</dbReference>
<evidence type="ECO:0000259" key="7">
    <source>
        <dbReference type="PROSITE" id="PS51184"/>
    </source>
</evidence>